<dbReference type="InterPro" id="IPR029071">
    <property type="entry name" value="Ubiquitin-like_domsf"/>
</dbReference>
<organism evidence="3 4">
    <name type="scientific">Sporidiobolus salmonicolor</name>
    <name type="common">Yeast-like fungus</name>
    <name type="synonym">Sporobolomyces salmonicolor</name>
    <dbReference type="NCBI Taxonomy" id="5005"/>
    <lineage>
        <taxon>Eukaryota</taxon>
        <taxon>Fungi</taxon>
        <taxon>Dikarya</taxon>
        <taxon>Basidiomycota</taxon>
        <taxon>Pucciniomycotina</taxon>
        <taxon>Microbotryomycetes</taxon>
        <taxon>Sporidiobolales</taxon>
        <taxon>Sporidiobolaceae</taxon>
        <taxon>Sporobolomyces</taxon>
    </lineage>
</organism>
<dbReference type="PANTHER" id="PTHR46467">
    <property type="entry name" value="TETHER CONTAINING UBX DOMAIN FOR GLUT4"/>
    <property type="match status" value="1"/>
</dbReference>
<evidence type="ECO:0000313" key="3">
    <source>
        <dbReference type="EMBL" id="CEQ42745.1"/>
    </source>
</evidence>
<dbReference type="GO" id="GO:0006886">
    <property type="term" value="P:intracellular protein transport"/>
    <property type="evidence" value="ECO:0007669"/>
    <property type="project" value="TreeGrafter"/>
</dbReference>
<protein>
    <submittedName>
        <fullName evidence="3">SPOSA6832_04590-mRNA-1:cds</fullName>
    </submittedName>
</protein>
<dbReference type="PANTHER" id="PTHR46467:SF1">
    <property type="entry name" value="TETHER CONTAINING UBX DOMAIN FOR GLUT4"/>
    <property type="match status" value="1"/>
</dbReference>
<dbReference type="EMBL" id="CENE01000034">
    <property type="protein sequence ID" value="CEQ42745.1"/>
    <property type="molecule type" value="Genomic_DNA"/>
</dbReference>
<accession>A0A0D6ET49</accession>
<keyword evidence="4" id="KW-1185">Reference proteome</keyword>
<feature type="non-terminal residue" evidence="3">
    <location>
        <position position="1"/>
    </location>
</feature>
<evidence type="ECO:0000259" key="2">
    <source>
        <dbReference type="PROSITE" id="PS50033"/>
    </source>
</evidence>
<dbReference type="AlphaFoldDB" id="A0A0D6ET49"/>
<dbReference type="SMART" id="SM00166">
    <property type="entry name" value="UBX"/>
    <property type="match status" value="1"/>
</dbReference>
<dbReference type="Pfam" id="PF00789">
    <property type="entry name" value="UBX"/>
    <property type="match status" value="1"/>
</dbReference>
<dbReference type="GO" id="GO:0005634">
    <property type="term" value="C:nucleus"/>
    <property type="evidence" value="ECO:0007669"/>
    <property type="project" value="TreeGrafter"/>
</dbReference>
<dbReference type="Proteomes" id="UP000243876">
    <property type="component" value="Unassembled WGS sequence"/>
</dbReference>
<dbReference type="OrthoDB" id="440781at2759"/>
<dbReference type="InterPro" id="IPR001012">
    <property type="entry name" value="UBX_dom"/>
</dbReference>
<sequence length="289" mass="31961">MTDPAPDHEPIRLTSALPGDAHGSSPPSPPPPPPPPASPFRELESTSAAAPPAEPGTYPLTSTSPTDPSKSRTFHARYFLPSSSSSAHASSSRSFLDLPESYFNPTAVELQQAFAGQVKRREELTDRPLLTQKLRDRQEAEKSRAKAARWPQVRSVSLALEVKADLNGDGQTRIRIRFADRSQLEGVFPSTDKLVHLYEFVRLSLSDEARSVHFLLYQSPPRTEYTKGDAKWKGKSLIELDFTPSSALYIKFEDDRLNGALCDSVPSSQFAVRLVRRPDVASLRRALNP</sequence>
<feature type="compositionally biased region" description="Pro residues" evidence="1">
    <location>
        <begin position="26"/>
        <end position="38"/>
    </location>
</feature>
<dbReference type="GO" id="GO:0012506">
    <property type="term" value="C:vesicle membrane"/>
    <property type="evidence" value="ECO:0007669"/>
    <property type="project" value="TreeGrafter"/>
</dbReference>
<dbReference type="Gene3D" id="3.10.20.90">
    <property type="entry name" value="Phosphatidylinositol 3-kinase Catalytic Subunit, Chain A, domain 1"/>
    <property type="match status" value="1"/>
</dbReference>
<reference evidence="4" key="1">
    <citation type="submission" date="2015-02" db="EMBL/GenBank/DDBJ databases">
        <authorList>
            <person name="Gon?alves P."/>
        </authorList>
    </citation>
    <scope>NUCLEOTIDE SEQUENCE [LARGE SCALE GENOMIC DNA]</scope>
</reference>
<name>A0A0D6ET49_SPOSA</name>
<gene>
    <name evidence="3" type="primary">SPOSA6832_04590</name>
</gene>
<feature type="region of interest" description="Disordered" evidence="1">
    <location>
        <begin position="1"/>
        <end position="72"/>
    </location>
</feature>
<feature type="compositionally biased region" description="Polar residues" evidence="1">
    <location>
        <begin position="59"/>
        <end position="68"/>
    </location>
</feature>
<dbReference type="PROSITE" id="PS50033">
    <property type="entry name" value="UBX"/>
    <property type="match status" value="1"/>
</dbReference>
<proteinExistence type="predicted"/>
<dbReference type="SUPFAM" id="SSF54236">
    <property type="entry name" value="Ubiquitin-like"/>
    <property type="match status" value="1"/>
</dbReference>
<evidence type="ECO:0000313" key="4">
    <source>
        <dbReference type="Proteomes" id="UP000243876"/>
    </source>
</evidence>
<dbReference type="GO" id="GO:0005737">
    <property type="term" value="C:cytoplasm"/>
    <property type="evidence" value="ECO:0007669"/>
    <property type="project" value="TreeGrafter"/>
</dbReference>
<feature type="compositionally biased region" description="Basic and acidic residues" evidence="1">
    <location>
        <begin position="1"/>
        <end position="11"/>
    </location>
</feature>
<evidence type="ECO:0000256" key="1">
    <source>
        <dbReference type="SAM" id="MobiDB-lite"/>
    </source>
</evidence>
<feature type="domain" description="UBX" evidence="2">
    <location>
        <begin position="167"/>
        <end position="250"/>
    </location>
</feature>